<evidence type="ECO:0000256" key="1">
    <source>
        <dbReference type="SAM" id="Phobius"/>
    </source>
</evidence>
<feature type="transmembrane region" description="Helical" evidence="1">
    <location>
        <begin position="40"/>
        <end position="63"/>
    </location>
</feature>
<feature type="transmembrane region" description="Helical" evidence="1">
    <location>
        <begin position="6"/>
        <end position="28"/>
    </location>
</feature>
<dbReference type="EMBL" id="CP002028">
    <property type="protein sequence ID" value="ADG81077.1"/>
    <property type="molecule type" value="Genomic_DNA"/>
</dbReference>
<dbReference type="eggNOG" id="ENOG5032YR5">
    <property type="taxonomic scope" value="Bacteria"/>
</dbReference>
<keyword evidence="1" id="KW-0472">Membrane</keyword>
<dbReference type="InterPro" id="IPR019074">
    <property type="entry name" value="YabQ"/>
</dbReference>
<protein>
    <submittedName>
        <fullName evidence="2">Spore cortex biosynthesis protein YabQ</fullName>
    </submittedName>
</protein>
<accession>D5X9K6</accession>
<feature type="transmembrane region" description="Helical" evidence="1">
    <location>
        <begin position="69"/>
        <end position="88"/>
    </location>
</feature>
<dbReference type="HOGENOM" id="CLU_113225_2_1_9"/>
<dbReference type="AlphaFoldDB" id="D5X9K6"/>
<sequence>MQNLSTQLFAFGVTVCGGFLLGLLFDFYRVARGVIRPKKIITHLGDLIFWIISTFIIFLFLLLGNWGEVRLYVFIGLLLGSTIYLKIFSSRVIKTILLIIKAIRTIKLEIVKVVLFLYRIVGYPVNLIRRVVLIPVGLIGSLLISIKTGIRRILSRLTIKGEKKDPPP</sequence>
<dbReference type="KEGG" id="tjr:TherJR_0188"/>
<proteinExistence type="predicted"/>
<dbReference type="Proteomes" id="UP000002377">
    <property type="component" value="Chromosome"/>
</dbReference>
<organism evidence="2 3">
    <name type="scientific">Thermincola potens (strain JR)</name>
    <dbReference type="NCBI Taxonomy" id="635013"/>
    <lineage>
        <taxon>Bacteria</taxon>
        <taxon>Bacillati</taxon>
        <taxon>Bacillota</taxon>
        <taxon>Clostridia</taxon>
        <taxon>Eubacteriales</taxon>
        <taxon>Thermincolaceae</taxon>
        <taxon>Thermincola</taxon>
    </lineage>
</organism>
<keyword evidence="1" id="KW-1133">Transmembrane helix</keyword>
<feature type="transmembrane region" description="Helical" evidence="1">
    <location>
        <begin position="95"/>
        <end position="121"/>
    </location>
</feature>
<gene>
    <name evidence="2" type="ordered locus">TherJR_0188</name>
</gene>
<name>D5X9K6_THEPJ</name>
<keyword evidence="3" id="KW-1185">Reference proteome</keyword>
<dbReference type="STRING" id="635013.TherJR_0188"/>
<reference evidence="2 3" key="1">
    <citation type="submission" date="2010-05" db="EMBL/GenBank/DDBJ databases">
        <title>Complete sequence of Thermincola sp. JR.</title>
        <authorList>
            <consortium name="US DOE Joint Genome Institute"/>
            <person name="Lucas S."/>
            <person name="Copeland A."/>
            <person name="Lapidus A."/>
            <person name="Cheng J.-F."/>
            <person name="Bruce D."/>
            <person name="Goodwin L."/>
            <person name="Pitluck S."/>
            <person name="Chertkov O."/>
            <person name="Detter J.C."/>
            <person name="Han C."/>
            <person name="Tapia R."/>
            <person name="Land M."/>
            <person name="Hauser L."/>
            <person name="Kyrpides N."/>
            <person name="Mikhailova N."/>
            <person name="Hazen T.C."/>
            <person name="Woyke T."/>
        </authorList>
    </citation>
    <scope>NUCLEOTIDE SEQUENCE [LARGE SCALE GENOMIC DNA]</scope>
    <source>
        <strain evidence="2 3">JR</strain>
    </source>
</reference>
<dbReference type="NCBIfam" id="TIGR02893">
    <property type="entry name" value="spore_yabQ"/>
    <property type="match status" value="1"/>
</dbReference>
<dbReference type="Pfam" id="PF09578">
    <property type="entry name" value="Spore_YabQ"/>
    <property type="match status" value="1"/>
</dbReference>
<evidence type="ECO:0000313" key="2">
    <source>
        <dbReference type="EMBL" id="ADG81077.1"/>
    </source>
</evidence>
<keyword evidence="1" id="KW-0812">Transmembrane</keyword>
<feature type="transmembrane region" description="Helical" evidence="1">
    <location>
        <begin position="127"/>
        <end position="146"/>
    </location>
</feature>
<evidence type="ECO:0000313" key="3">
    <source>
        <dbReference type="Proteomes" id="UP000002377"/>
    </source>
</evidence>
<dbReference type="RefSeq" id="WP_013119105.1">
    <property type="nucleotide sequence ID" value="NC_014152.1"/>
</dbReference>